<dbReference type="AlphaFoldDB" id="A0AAV6HMH7"/>
<proteinExistence type="predicted"/>
<comment type="caution">
    <text evidence="2">The sequence shown here is derived from an EMBL/GenBank/DDBJ whole genome shotgun (WGS) entry which is preliminary data.</text>
</comment>
<keyword evidence="3" id="KW-1185">Reference proteome</keyword>
<feature type="region of interest" description="Disordered" evidence="1">
    <location>
        <begin position="67"/>
        <end position="95"/>
    </location>
</feature>
<gene>
    <name evidence="2" type="ORF">AALO_G00018040</name>
</gene>
<protein>
    <submittedName>
        <fullName evidence="2">Uncharacterized protein</fullName>
    </submittedName>
</protein>
<evidence type="ECO:0000313" key="2">
    <source>
        <dbReference type="EMBL" id="KAG5286721.1"/>
    </source>
</evidence>
<dbReference type="Proteomes" id="UP000823561">
    <property type="component" value="Chromosome 1"/>
</dbReference>
<organism evidence="2 3">
    <name type="scientific">Alosa alosa</name>
    <name type="common">allis shad</name>
    <dbReference type="NCBI Taxonomy" id="278164"/>
    <lineage>
        <taxon>Eukaryota</taxon>
        <taxon>Metazoa</taxon>
        <taxon>Chordata</taxon>
        <taxon>Craniata</taxon>
        <taxon>Vertebrata</taxon>
        <taxon>Euteleostomi</taxon>
        <taxon>Actinopterygii</taxon>
        <taxon>Neopterygii</taxon>
        <taxon>Teleostei</taxon>
        <taxon>Clupei</taxon>
        <taxon>Clupeiformes</taxon>
        <taxon>Clupeoidei</taxon>
        <taxon>Clupeidae</taxon>
        <taxon>Alosa</taxon>
    </lineage>
</organism>
<sequence length="138" mass="14250">MSPDGSGLISASGRGEGWTVIAVAASGRGEGWTVMAVPASGRGERWTVIAVAAASSPCLSFSAPVAAPASPHPRSYAPLSPSPSALRRKNGMRSTPGPQHLAKVFCSSHAGSIFTQPCHVCTTERVVFLNGVMHLRVK</sequence>
<accession>A0AAV6HMH7</accession>
<name>A0AAV6HMH7_9TELE</name>
<reference evidence="2 3" key="1">
    <citation type="submission" date="2020-10" db="EMBL/GenBank/DDBJ databases">
        <title>Chromosome-scale genome assembly of the Allis shad, Alosa alosa.</title>
        <authorList>
            <person name="Margot Z."/>
            <person name="Christophe K."/>
            <person name="Cabau C."/>
            <person name="Louis A."/>
            <person name="Berthelot C."/>
            <person name="Parey E."/>
            <person name="Roest Crollius H."/>
            <person name="Montfort J."/>
            <person name="Robinson-Rechavi M."/>
            <person name="Bucao C."/>
            <person name="Bouchez O."/>
            <person name="Gislard M."/>
            <person name="Lluch J."/>
            <person name="Milhes M."/>
            <person name="Lampietro C."/>
            <person name="Lopez Roques C."/>
            <person name="Donnadieu C."/>
            <person name="Braasch I."/>
            <person name="Desvignes T."/>
            <person name="Postlethwait J."/>
            <person name="Bobe J."/>
            <person name="Guiguen Y."/>
        </authorList>
    </citation>
    <scope>NUCLEOTIDE SEQUENCE [LARGE SCALE GENOMIC DNA]</scope>
    <source>
        <strain evidence="2">M-15738</strain>
        <tissue evidence="2">Blood</tissue>
    </source>
</reference>
<dbReference type="EMBL" id="JADWDJ010000001">
    <property type="protein sequence ID" value="KAG5286721.1"/>
    <property type="molecule type" value="Genomic_DNA"/>
</dbReference>
<evidence type="ECO:0000313" key="3">
    <source>
        <dbReference type="Proteomes" id="UP000823561"/>
    </source>
</evidence>
<evidence type="ECO:0000256" key="1">
    <source>
        <dbReference type="SAM" id="MobiDB-lite"/>
    </source>
</evidence>
<feature type="compositionally biased region" description="Low complexity" evidence="1">
    <location>
        <begin position="67"/>
        <end position="85"/>
    </location>
</feature>